<gene>
    <name evidence="2" type="ORF">LCGC14_2590750</name>
</gene>
<organism evidence="2">
    <name type="scientific">marine sediment metagenome</name>
    <dbReference type="NCBI Taxonomy" id="412755"/>
    <lineage>
        <taxon>unclassified sequences</taxon>
        <taxon>metagenomes</taxon>
        <taxon>ecological metagenomes</taxon>
    </lineage>
</organism>
<dbReference type="EMBL" id="LAZR01043479">
    <property type="protein sequence ID" value="KKL06966.1"/>
    <property type="molecule type" value="Genomic_DNA"/>
</dbReference>
<keyword evidence="1" id="KW-0472">Membrane</keyword>
<keyword evidence="1" id="KW-1133">Transmembrane helix</keyword>
<reference evidence="2" key="1">
    <citation type="journal article" date="2015" name="Nature">
        <title>Complex archaea that bridge the gap between prokaryotes and eukaryotes.</title>
        <authorList>
            <person name="Spang A."/>
            <person name="Saw J.H."/>
            <person name="Jorgensen S.L."/>
            <person name="Zaremba-Niedzwiedzka K."/>
            <person name="Martijn J."/>
            <person name="Lind A.E."/>
            <person name="van Eijk R."/>
            <person name="Schleper C."/>
            <person name="Guy L."/>
            <person name="Ettema T.J."/>
        </authorList>
    </citation>
    <scope>NUCLEOTIDE SEQUENCE</scope>
</reference>
<evidence type="ECO:0000313" key="2">
    <source>
        <dbReference type="EMBL" id="KKL06966.1"/>
    </source>
</evidence>
<feature type="transmembrane region" description="Helical" evidence="1">
    <location>
        <begin position="38"/>
        <end position="55"/>
    </location>
</feature>
<dbReference type="AlphaFoldDB" id="A0A0F9CMS5"/>
<feature type="transmembrane region" description="Helical" evidence="1">
    <location>
        <begin position="64"/>
        <end position="83"/>
    </location>
</feature>
<feature type="non-terminal residue" evidence="2">
    <location>
        <position position="1"/>
    </location>
</feature>
<feature type="transmembrane region" description="Helical" evidence="1">
    <location>
        <begin position="123"/>
        <end position="142"/>
    </location>
</feature>
<name>A0A0F9CMS5_9ZZZZ</name>
<proteinExistence type="predicted"/>
<evidence type="ECO:0008006" key="3">
    <source>
        <dbReference type="Google" id="ProtNLM"/>
    </source>
</evidence>
<evidence type="ECO:0000256" key="1">
    <source>
        <dbReference type="SAM" id="Phobius"/>
    </source>
</evidence>
<keyword evidence="1" id="KW-0812">Transmembrane</keyword>
<sequence>YVLINKAWRHGQALGPHQPWLERKLTLLWWYLRDVDRMYVLPWGVLALLVLLTLLRRERKLLRVALEWTTLGLVNIIVVALLSRQATVTASHAEVRFLIASLPFFAGLTGILLWLIHQWKKPLGPVMFVVLICSNVFSLHLLNPNTGFRWLLPAYIREIHNAYPTSISAVSDYLRTNSKQDELVYAYPEYFHGPLQFYLGDRIRICCLLDEQSPLSKEDLRKLDAPLFIDEHFPDWIVMFGVHPMNINIVRHFSRRHLIVG</sequence>
<protein>
    <recommendedName>
        <fullName evidence="3">Glycosyltransferase RgtA/B/C/D-like domain-containing protein</fullName>
    </recommendedName>
</protein>
<comment type="caution">
    <text evidence="2">The sequence shown here is derived from an EMBL/GenBank/DDBJ whole genome shotgun (WGS) entry which is preliminary data.</text>
</comment>
<accession>A0A0F9CMS5</accession>
<feature type="transmembrane region" description="Helical" evidence="1">
    <location>
        <begin position="95"/>
        <end position="116"/>
    </location>
</feature>